<dbReference type="GO" id="GO:0016491">
    <property type="term" value="F:oxidoreductase activity"/>
    <property type="evidence" value="ECO:0007669"/>
    <property type="project" value="InterPro"/>
</dbReference>
<dbReference type="InterPro" id="IPR023210">
    <property type="entry name" value="NADP_OxRdtase_dom"/>
</dbReference>
<organism evidence="2 3">
    <name type="scientific">Lactobacillus johnsonii (strain FI9785)</name>
    <dbReference type="NCBI Taxonomy" id="633699"/>
    <lineage>
        <taxon>Bacteria</taxon>
        <taxon>Bacillati</taxon>
        <taxon>Bacillota</taxon>
        <taxon>Bacilli</taxon>
        <taxon>Lactobacillales</taxon>
        <taxon>Lactobacillaceae</taxon>
        <taxon>Lactobacillus</taxon>
    </lineage>
</organism>
<dbReference type="KEGG" id="ljf:FI9785_1019"/>
<sequence>MTEVPTITLNDGNKMPLLGLGVFQIPDHEKARQTVEMALANGYRMIDTAEVYEN</sequence>
<protein>
    <recommendedName>
        <fullName evidence="1">NADP-dependent oxidoreductase domain-containing protein</fullName>
    </recommendedName>
</protein>
<evidence type="ECO:0000313" key="2">
    <source>
        <dbReference type="EMBL" id="CAX66886.1"/>
    </source>
</evidence>
<dbReference type="Gene3D" id="3.20.20.100">
    <property type="entry name" value="NADP-dependent oxidoreductase domain"/>
    <property type="match status" value="1"/>
</dbReference>
<evidence type="ECO:0000313" key="3">
    <source>
        <dbReference type="Proteomes" id="UP000002627"/>
    </source>
</evidence>
<dbReference type="AlphaFoldDB" id="D0R473"/>
<dbReference type="PANTHER" id="PTHR43827:SF14">
    <property type="entry name" value="NADP-DEPENDENT OXIDOREDUCTASE DOMAIN-CONTAINING PROTEIN"/>
    <property type="match status" value="1"/>
</dbReference>
<dbReference type="InterPro" id="IPR036812">
    <property type="entry name" value="NAD(P)_OxRdtase_dom_sf"/>
</dbReference>
<name>D0R473_LACJF</name>
<keyword evidence="3" id="KW-1185">Reference proteome</keyword>
<evidence type="ECO:0000259" key="1">
    <source>
        <dbReference type="Pfam" id="PF00248"/>
    </source>
</evidence>
<dbReference type="InterPro" id="IPR020471">
    <property type="entry name" value="AKR"/>
</dbReference>
<dbReference type="HOGENOM" id="CLU_023205_19_3_9"/>
<dbReference type="SUPFAM" id="SSF51430">
    <property type="entry name" value="NAD(P)-linked oxidoreductase"/>
    <property type="match status" value="1"/>
</dbReference>
<accession>D0R473</accession>
<gene>
    <name evidence="2" type="ordered locus">FI9785_1019</name>
</gene>
<dbReference type="EMBL" id="FN298497">
    <property type="protein sequence ID" value="CAX66886.1"/>
    <property type="molecule type" value="Genomic_DNA"/>
</dbReference>
<feature type="domain" description="NADP-dependent oxidoreductase" evidence="1">
    <location>
        <begin position="18"/>
        <end position="52"/>
    </location>
</feature>
<dbReference type="PANTHER" id="PTHR43827">
    <property type="entry name" value="2,5-DIKETO-D-GLUCONIC ACID REDUCTASE"/>
    <property type="match status" value="1"/>
</dbReference>
<dbReference type="Proteomes" id="UP000002627">
    <property type="component" value="Chromosome"/>
</dbReference>
<reference evidence="2 3" key="1">
    <citation type="journal article" date="2009" name="J. Bacteriol.">
        <title>Complete genome sequence of Lactobacillus johnsonii FI9785, a competitive exclusion agent against pathogens in poultry.</title>
        <authorList>
            <person name="Wegmann U."/>
            <person name="Overweg K."/>
            <person name="Horn N."/>
            <person name="Goesmann A."/>
            <person name="Narbad A."/>
            <person name="Gasson M.J."/>
            <person name="Shearman C."/>
        </authorList>
    </citation>
    <scope>NUCLEOTIDE SEQUENCE [LARGE SCALE GENOMIC DNA]</scope>
    <source>
        <strain evidence="2 3">FI9785</strain>
    </source>
</reference>
<dbReference type="Pfam" id="PF00248">
    <property type="entry name" value="Aldo_ket_red"/>
    <property type="match status" value="1"/>
</dbReference>
<proteinExistence type="predicted"/>